<protein>
    <submittedName>
        <fullName evidence="3 4">Uncharacterized protein</fullName>
    </submittedName>
</protein>
<keyword evidence="5" id="KW-1185">Reference proteome</keyword>
<accession>A0A2K1J8Y8</accession>
<sequence>MGKPWRGGNGAVGRATSLTPRDHMMRGSLRCEGQRDQLFSQSFNLEQVAFATEGLKDAQQTASEEYEAWPVLSMASYHMSAIKAASKNLKGTMKTLKIDNIDVHSFVSLRNVNVVHDGDCLVGCMLGSEIGMFRMQKMQDEMMYLVNHSSEIQETLSRSYGVPDDLDEELLGAADAGDHGFQTVTKASIRTYSVVLGSDDGGLINASDIISSYEHEKVTCKIQSACAPLKLSCDITHTEKEPTFKKRTLRPEATLELNSFKNIIESFISQREDAYLTLTLTSIRVRPSSLMLGSTRKGRLIPSEIRYLCTNEIMEA</sequence>
<dbReference type="InParanoid" id="A0A2K1J8Y8"/>
<dbReference type="EnsemblPlants" id="Pp3c16_16920V3.1">
    <property type="protein sequence ID" value="Pp3c16_16920V3.1"/>
    <property type="gene ID" value="Pp3c16_16920"/>
</dbReference>
<dbReference type="AlphaFoldDB" id="A0A2K1J8Y8"/>
<evidence type="ECO:0000256" key="1">
    <source>
        <dbReference type="ARBA" id="ARBA00006190"/>
    </source>
</evidence>
<evidence type="ECO:0000313" key="5">
    <source>
        <dbReference type="Proteomes" id="UP000006727"/>
    </source>
</evidence>
<evidence type="ECO:0000256" key="2">
    <source>
        <dbReference type="ARBA" id="ARBA00023054"/>
    </source>
</evidence>
<gene>
    <name evidence="3" type="ORF">PHYPA_021102</name>
</gene>
<dbReference type="InterPro" id="IPR005024">
    <property type="entry name" value="Snf7_fam"/>
</dbReference>
<dbReference type="PANTHER" id="PTHR22761">
    <property type="entry name" value="CHARGED MULTIVESICULAR BODY PROTEIN"/>
    <property type="match status" value="1"/>
</dbReference>
<proteinExistence type="inferred from homology"/>
<reference evidence="4" key="3">
    <citation type="submission" date="2020-12" db="UniProtKB">
        <authorList>
            <consortium name="EnsemblPlants"/>
        </authorList>
    </citation>
    <scope>IDENTIFICATION</scope>
</reference>
<dbReference type="GO" id="GO:0032511">
    <property type="term" value="P:late endosome to vacuole transport via multivesicular body sorting pathway"/>
    <property type="evidence" value="ECO:0000318"/>
    <property type="project" value="GO_Central"/>
</dbReference>
<keyword evidence="2" id="KW-0175">Coiled coil</keyword>
<name>A0A2K1J8Y8_PHYPA</name>
<dbReference type="STRING" id="3218.A0A2K1J8Y8"/>
<dbReference type="GO" id="GO:0005771">
    <property type="term" value="C:multivesicular body"/>
    <property type="evidence" value="ECO:0000318"/>
    <property type="project" value="GO_Central"/>
</dbReference>
<dbReference type="PANTHER" id="PTHR22761:SF12">
    <property type="entry name" value="CHARGED MULTIVESICULAR BODY PROTEIN 5"/>
    <property type="match status" value="1"/>
</dbReference>
<dbReference type="Gene3D" id="6.10.250.1710">
    <property type="match status" value="1"/>
</dbReference>
<dbReference type="Proteomes" id="UP000006727">
    <property type="component" value="Chromosome 16"/>
</dbReference>
<dbReference type="Gramene" id="Pp3c16_16920V3.1">
    <property type="protein sequence ID" value="Pp3c16_16920V3.1"/>
    <property type="gene ID" value="Pp3c16_16920"/>
</dbReference>
<organism evidence="3">
    <name type="scientific">Physcomitrium patens</name>
    <name type="common">Spreading-leaved earth moss</name>
    <name type="synonym">Physcomitrella patens</name>
    <dbReference type="NCBI Taxonomy" id="3218"/>
    <lineage>
        <taxon>Eukaryota</taxon>
        <taxon>Viridiplantae</taxon>
        <taxon>Streptophyta</taxon>
        <taxon>Embryophyta</taxon>
        <taxon>Bryophyta</taxon>
        <taxon>Bryophytina</taxon>
        <taxon>Bryopsida</taxon>
        <taxon>Funariidae</taxon>
        <taxon>Funariales</taxon>
        <taxon>Funariaceae</taxon>
        <taxon>Physcomitrium</taxon>
    </lineage>
</organism>
<evidence type="ECO:0000313" key="3">
    <source>
        <dbReference type="EMBL" id="PNR37991.1"/>
    </source>
</evidence>
<reference evidence="3 5" key="2">
    <citation type="journal article" date="2018" name="Plant J.">
        <title>The Physcomitrella patens chromosome-scale assembly reveals moss genome structure and evolution.</title>
        <authorList>
            <person name="Lang D."/>
            <person name="Ullrich K.K."/>
            <person name="Murat F."/>
            <person name="Fuchs J."/>
            <person name="Jenkins J."/>
            <person name="Haas F.B."/>
            <person name="Piednoel M."/>
            <person name="Gundlach H."/>
            <person name="Van Bel M."/>
            <person name="Meyberg R."/>
            <person name="Vives C."/>
            <person name="Morata J."/>
            <person name="Symeonidi A."/>
            <person name="Hiss M."/>
            <person name="Muchero W."/>
            <person name="Kamisugi Y."/>
            <person name="Saleh O."/>
            <person name="Blanc G."/>
            <person name="Decker E.L."/>
            <person name="van Gessel N."/>
            <person name="Grimwood J."/>
            <person name="Hayes R.D."/>
            <person name="Graham S.W."/>
            <person name="Gunter L.E."/>
            <person name="McDaniel S.F."/>
            <person name="Hoernstein S.N.W."/>
            <person name="Larsson A."/>
            <person name="Li F.W."/>
            <person name="Perroud P.F."/>
            <person name="Phillips J."/>
            <person name="Ranjan P."/>
            <person name="Rokshar D.S."/>
            <person name="Rothfels C.J."/>
            <person name="Schneider L."/>
            <person name="Shu S."/>
            <person name="Stevenson D.W."/>
            <person name="Thummler F."/>
            <person name="Tillich M."/>
            <person name="Villarreal Aguilar J.C."/>
            <person name="Widiez T."/>
            <person name="Wong G.K."/>
            <person name="Wymore A."/>
            <person name="Zhang Y."/>
            <person name="Zimmer A.D."/>
            <person name="Quatrano R.S."/>
            <person name="Mayer K.F.X."/>
            <person name="Goodstein D."/>
            <person name="Casacuberta J.M."/>
            <person name="Vandepoele K."/>
            <person name="Reski R."/>
            <person name="Cuming A.C."/>
            <person name="Tuskan G.A."/>
            <person name="Maumus F."/>
            <person name="Salse J."/>
            <person name="Schmutz J."/>
            <person name="Rensing S.A."/>
        </authorList>
    </citation>
    <scope>NUCLEOTIDE SEQUENCE [LARGE SCALE GENOMIC DNA]</scope>
    <source>
        <strain evidence="4 5">cv. Gransden 2004</strain>
    </source>
</reference>
<dbReference type="EMBL" id="ABEU02000016">
    <property type="protein sequence ID" value="PNR37991.1"/>
    <property type="molecule type" value="Genomic_DNA"/>
</dbReference>
<evidence type="ECO:0000313" key="4">
    <source>
        <dbReference type="EnsemblPlants" id="Pp3c16_16920V3.1"/>
    </source>
</evidence>
<dbReference type="GO" id="GO:0006900">
    <property type="term" value="P:vesicle budding from membrane"/>
    <property type="evidence" value="ECO:0000318"/>
    <property type="project" value="GO_Central"/>
</dbReference>
<reference evidence="3 5" key="1">
    <citation type="journal article" date="2008" name="Science">
        <title>The Physcomitrella genome reveals evolutionary insights into the conquest of land by plants.</title>
        <authorList>
            <person name="Rensing S."/>
            <person name="Lang D."/>
            <person name="Zimmer A."/>
            <person name="Terry A."/>
            <person name="Salamov A."/>
            <person name="Shapiro H."/>
            <person name="Nishiyama T."/>
            <person name="Perroud P.-F."/>
            <person name="Lindquist E."/>
            <person name="Kamisugi Y."/>
            <person name="Tanahashi T."/>
            <person name="Sakakibara K."/>
            <person name="Fujita T."/>
            <person name="Oishi K."/>
            <person name="Shin-I T."/>
            <person name="Kuroki Y."/>
            <person name="Toyoda A."/>
            <person name="Suzuki Y."/>
            <person name="Hashimoto A."/>
            <person name="Yamaguchi K."/>
            <person name="Sugano A."/>
            <person name="Kohara Y."/>
            <person name="Fujiyama A."/>
            <person name="Anterola A."/>
            <person name="Aoki S."/>
            <person name="Ashton N."/>
            <person name="Barbazuk W.B."/>
            <person name="Barker E."/>
            <person name="Bennetzen J."/>
            <person name="Bezanilla M."/>
            <person name="Blankenship R."/>
            <person name="Cho S.H."/>
            <person name="Dutcher S."/>
            <person name="Estelle M."/>
            <person name="Fawcett J.A."/>
            <person name="Gundlach H."/>
            <person name="Hanada K."/>
            <person name="Heyl A."/>
            <person name="Hicks K.A."/>
            <person name="Hugh J."/>
            <person name="Lohr M."/>
            <person name="Mayer K."/>
            <person name="Melkozernov A."/>
            <person name="Murata T."/>
            <person name="Nelson D."/>
            <person name="Pils B."/>
            <person name="Prigge M."/>
            <person name="Reiss B."/>
            <person name="Renner T."/>
            <person name="Rombauts S."/>
            <person name="Rushton P."/>
            <person name="Sanderfoot A."/>
            <person name="Schween G."/>
            <person name="Shiu S.-H."/>
            <person name="Stueber K."/>
            <person name="Theodoulou F.L."/>
            <person name="Tu H."/>
            <person name="Van de Peer Y."/>
            <person name="Verrier P.J."/>
            <person name="Waters E."/>
            <person name="Wood A."/>
            <person name="Yang L."/>
            <person name="Cove D."/>
            <person name="Cuming A."/>
            <person name="Hasebe M."/>
            <person name="Lucas S."/>
            <person name="Mishler D.B."/>
            <person name="Reski R."/>
            <person name="Grigoriev I."/>
            <person name="Quatrano R.S."/>
            <person name="Boore J.L."/>
        </authorList>
    </citation>
    <scope>NUCLEOTIDE SEQUENCE [LARGE SCALE GENOMIC DNA]</scope>
    <source>
        <strain evidence="4 5">cv. Gransden 2004</strain>
    </source>
</reference>
<comment type="similarity">
    <text evidence="1">Belongs to the SNF7 family.</text>
</comment>